<dbReference type="Proteomes" id="UP000012174">
    <property type="component" value="Unassembled WGS sequence"/>
</dbReference>
<sequence>MAEAEYLCAKCSRINLRAAFDRSDNFRTRWDYDHERHFPVRQLHNHDRRDEPMVEAIEIAVMDKYVGWDDQCLLCKFLQTISPKHSATNGWSRLELFAFSTLQRSHLIVPLKLEEQRTPFFDRSFMTLMAPTSSLGYYHLRDSSRDGTILRVSNDEHPLLSEDNGIWGRIVPEVIDFKPVHQWLGFCCSHHSKCARPQSGGQLQGFRLINCSNDPPTVEDHPITASYVALSYYLWVDRLCIDLAAVPDYDGLPGIHEWSRKRTKQPQIILGDMQLVFTSEQLYWSCCGMTAQESVQVPASLSHLPDKSQMGDWMTLGPFHGSTRSSYAPSTWDKSKVSPKVVAGKIIRDFVEDIATYTQRTLTYDTDSLSAFKGVMQLYAAAAGVDNIEFILGLPICLNAFPNVCSAFMAAVTDWSHDEPTADSGRLCWRRPHLPSWTWVGWGGTVSEKSSFQKTLNKLVSPEHSWTHPSRDYTPEVHVSLKDAPSSPEFPLEHWIRGYAGEDTYVLLTIQQPFVVDPCTVFPAAGKNKISLNKHKFNIPVYLTVTEPLGSTGSADRQAEVIKRLRNETYKAVLAWWNLEDLHNSMVSVISVGFLLLKPTGEQRDGKVVYERIGSLRRAVPSHLIGGGCATIDDFVAFAGLLRSEADVCLV</sequence>
<reference evidence="2" key="1">
    <citation type="journal article" date="2013" name="Genome Announc.">
        <title>Draft genome sequence of the grapevine dieback fungus Eutypa lata UCR-EL1.</title>
        <authorList>
            <person name="Blanco-Ulate B."/>
            <person name="Rolshausen P.E."/>
            <person name="Cantu D."/>
        </authorList>
    </citation>
    <scope>NUCLEOTIDE SEQUENCE [LARGE SCALE GENOMIC DNA]</scope>
    <source>
        <strain evidence="2">UCR-EL1</strain>
    </source>
</reference>
<dbReference type="PANTHER" id="PTHR33112:SF1">
    <property type="entry name" value="HETEROKARYON INCOMPATIBILITY DOMAIN-CONTAINING PROTEIN"/>
    <property type="match status" value="1"/>
</dbReference>
<evidence type="ECO:0000313" key="1">
    <source>
        <dbReference type="EMBL" id="EMR71057.1"/>
    </source>
</evidence>
<protein>
    <submittedName>
        <fullName evidence="1">Putative tol protein</fullName>
    </submittedName>
</protein>
<accession>M7T3B1</accession>
<dbReference type="HOGENOM" id="CLU_420924_0_0_1"/>
<dbReference type="KEGG" id="ela:UCREL1_1910"/>
<dbReference type="PANTHER" id="PTHR33112">
    <property type="entry name" value="DOMAIN PROTEIN, PUTATIVE-RELATED"/>
    <property type="match status" value="1"/>
</dbReference>
<organism evidence="1 2">
    <name type="scientific">Eutypa lata (strain UCR-EL1)</name>
    <name type="common">Grapevine dieback disease fungus</name>
    <name type="synonym">Eutypa armeniacae</name>
    <dbReference type="NCBI Taxonomy" id="1287681"/>
    <lineage>
        <taxon>Eukaryota</taxon>
        <taxon>Fungi</taxon>
        <taxon>Dikarya</taxon>
        <taxon>Ascomycota</taxon>
        <taxon>Pezizomycotina</taxon>
        <taxon>Sordariomycetes</taxon>
        <taxon>Xylariomycetidae</taxon>
        <taxon>Xylariales</taxon>
        <taxon>Diatrypaceae</taxon>
        <taxon>Eutypa</taxon>
    </lineage>
</organism>
<dbReference type="eggNOG" id="ENOG502SQ1Q">
    <property type="taxonomic scope" value="Eukaryota"/>
</dbReference>
<keyword evidence="2" id="KW-1185">Reference proteome</keyword>
<gene>
    <name evidence="1" type="ORF">UCREL1_1910</name>
</gene>
<dbReference type="EMBL" id="KB705715">
    <property type="protein sequence ID" value="EMR71057.1"/>
    <property type="molecule type" value="Genomic_DNA"/>
</dbReference>
<evidence type="ECO:0000313" key="2">
    <source>
        <dbReference type="Proteomes" id="UP000012174"/>
    </source>
</evidence>
<proteinExistence type="predicted"/>
<name>M7T3B1_EUTLA</name>
<dbReference type="AlphaFoldDB" id="M7T3B1"/>
<dbReference type="OrthoDB" id="4775103at2759"/>